<feature type="compositionally biased region" description="Basic and acidic residues" evidence="1">
    <location>
        <begin position="88"/>
        <end position="108"/>
    </location>
</feature>
<feature type="region of interest" description="Disordered" evidence="1">
    <location>
        <begin position="75"/>
        <end position="127"/>
    </location>
</feature>
<proteinExistence type="predicted"/>
<evidence type="ECO:0000313" key="2">
    <source>
        <dbReference type="Proteomes" id="UP000095281"/>
    </source>
</evidence>
<evidence type="ECO:0000256" key="1">
    <source>
        <dbReference type="SAM" id="MobiDB-lite"/>
    </source>
</evidence>
<protein>
    <submittedName>
        <fullName evidence="3">Uncharacterized protein</fullName>
    </submittedName>
</protein>
<name>A0A1I8BD81_MELHA</name>
<feature type="region of interest" description="Disordered" evidence="1">
    <location>
        <begin position="1"/>
        <end position="46"/>
    </location>
</feature>
<organism evidence="2 3">
    <name type="scientific">Meloidogyne hapla</name>
    <name type="common">Root-knot nematode worm</name>
    <dbReference type="NCBI Taxonomy" id="6305"/>
    <lineage>
        <taxon>Eukaryota</taxon>
        <taxon>Metazoa</taxon>
        <taxon>Ecdysozoa</taxon>
        <taxon>Nematoda</taxon>
        <taxon>Chromadorea</taxon>
        <taxon>Rhabditida</taxon>
        <taxon>Tylenchina</taxon>
        <taxon>Tylenchomorpha</taxon>
        <taxon>Tylenchoidea</taxon>
        <taxon>Meloidogynidae</taxon>
        <taxon>Meloidogyninae</taxon>
        <taxon>Meloidogyne</taxon>
    </lineage>
</organism>
<accession>A0A1I8BD81</accession>
<keyword evidence="2" id="KW-1185">Reference proteome</keyword>
<dbReference type="Proteomes" id="UP000095281">
    <property type="component" value="Unplaced"/>
</dbReference>
<dbReference type="WBParaSite" id="MhA1_Contig1897.frz3.gene1">
    <property type="protein sequence ID" value="MhA1_Contig1897.frz3.gene1"/>
    <property type="gene ID" value="MhA1_Contig1897.frz3.gene1"/>
</dbReference>
<reference evidence="3" key="1">
    <citation type="submission" date="2016-11" db="UniProtKB">
        <authorList>
            <consortium name="WormBaseParasite"/>
        </authorList>
    </citation>
    <scope>IDENTIFICATION</scope>
</reference>
<evidence type="ECO:0000313" key="3">
    <source>
        <dbReference type="WBParaSite" id="MhA1_Contig1897.frz3.gene1"/>
    </source>
</evidence>
<dbReference type="AlphaFoldDB" id="A0A1I8BD81"/>
<feature type="compositionally biased region" description="Polar residues" evidence="1">
    <location>
        <begin position="24"/>
        <end position="46"/>
    </location>
</feature>
<sequence length="179" mass="20519">MSTNYNNYLNKQQNKNQELNQTEGNFGSISAKTSKIPQISSNNSESIPLITLPGATKRKSSEGISMKNNLTDFVFVDDDNYGPKPKQKRYEDKMSAKLDNIHLEDNGKQKQTGNHKKRKSTLSSSLEQISQPKIVEIVDWDAELLDEENSLPIIEEPKEEKNVEMKEQIKEKGFLNYFY</sequence>
<feature type="compositionally biased region" description="Low complexity" evidence="1">
    <location>
        <begin position="1"/>
        <end position="23"/>
    </location>
</feature>